<keyword evidence="15" id="KW-0233">DNA recombination</keyword>
<evidence type="ECO:0000256" key="18">
    <source>
        <dbReference type="ARBA" id="ARBA00023268"/>
    </source>
</evidence>
<dbReference type="GO" id="GO:0005524">
    <property type="term" value="F:ATP binding"/>
    <property type="evidence" value="ECO:0007669"/>
    <property type="project" value="UniProtKB-KW"/>
</dbReference>
<keyword evidence="10" id="KW-0378">Hydrolase</keyword>
<dbReference type="NCBIfam" id="TIGR02777">
    <property type="entry name" value="LigD_PE_dom"/>
    <property type="match status" value="1"/>
</dbReference>
<dbReference type="Pfam" id="PF04679">
    <property type="entry name" value="DNA_ligase_A_C"/>
    <property type="match status" value="1"/>
</dbReference>
<dbReference type="NCBIfam" id="TIGR02776">
    <property type="entry name" value="NHEJ_ligase_prk"/>
    <property type="match status" value="1"/>
</dbReference>
<evidence type="ECO:0000256" key="7">
    <source>
        <dbReference type="ARBA" id="ARBA00022723"/>
    </source>
</evidence>
<keyword evidence="17" id="KW-0464">Manganese</keyword>
<keyword evidence="7" id="KW-0479">Metal-binding</keyword>
<evidence type="ECO:0000256" key="20">
    <source>
        <dbReference type="ARBA" id="ARBA00034003"/>
    </source>
</evidence>
<comment type="cofactor">
    <cofactor evidence="1">
        <name>Mn(2+)</name>
        <dbReference type="ChEBI" id="CHEBI:29035"/>
    </cofactor>
</comment>
<dbReference type="CDD" id="cd07906">
    <property type="entry name" value="Adenylation_DNA_ligase_LigD_LigC"/>
    <property type="match status" value="1"/>
</dbReference>
<dbReference type="InterPro" id="IPR052171">
    <property type="entry name" value="NHEJ_LigD"/>
</dbReference>
<dbReference type="Gene3D" id="3.30.470.30">
    <property type="entry name" value="DNA ligase/mRNA capping enzyme"/>
    <property type="match status" value="1"/>
</dbReference>
<dbReference type="InterPro" id="IPR014146">
    <property type="entry name" value="LigD_ligase_dom"/>
</dbReference>
<feature type="domain" description="ATP-dependent DNA ligase family profile" evidence="22">
    <location>
        <begin position="341"/>
        <end position="479"/>
    </location>
</feature>
<feature type="region of interest" description="Disordered" evidence="21">
    <location>
        <begin position="223"/>
        <end position="243"/>
    </location>
</feature>
<keyword evidence="11" id="KW-0269">Exonuclease</keyword>
<evidence type="ECO:0000256" key="4">
    <source>
        <dbReference type="ARBA" id="ARBA00022679"/>
    </source>
</evidence>
<dbReference type="GO" id="GO:0004527">
    <property type="term" value="F:exonuclease activity"/>
    <property type="evidence" value="ECO:0007669"/>
    <property type="project" value="UniProtKB-KW"/>
</dbReference>
<accession>A0AA41YTR3</accession>
<keyword evidence="12" id="KW-0067">ATP-binding</keyword>
<evidence type="ECO:0000256" key="12">
    <source>
        <dbReference type="ARBA" id="ARBA00022840"/>
    </source>
</evidence>
<evidence type="ECO:0000256" key="6">
    <source>
        <dbReference type="ARBA" id="ARBA00022722"/>
    </source>
</evidence>
<keyword evidence="13" id="KW-0239">DNA-directed DNA polymerase</keyword>
<evidence type="ECO:0000256" key="15">
    <source>
        <dbReference type="ARBA" id="ARBA00023172"/>
    </source>
</evidence>
<sequence length="889" mass="97011">MPESKLSTYRAKRDFEKTLEPSGEAATGGSARRRFVIQKHDATRLHYDLRLELDGVFKSWAVTRGPSVDPHDKRLAVEVEDHPLDYGDFEGTIPKGQYGGGTVQLWDRGYWEPEGQKAPEEALAAGDFKFTLEGDRLHGSWVLVRLKNDRTKGKRTNWLLIKHRDAEAHEGDADALLVEDRSVASGRSMAVIAEGKGPRPKPFMRVANKPVAAAAVWDTSKGLAADERKKTGRRRTPTKAMHKPAAALPDFIEPQLCTAVERPPAEAGWGHEIKFDGYRIQMCVSAGAVTLKTRKGLDWAAKFEAIAGAAAHLPDVIIDGEIVALDDHGAPDFASLQAAISEQKTDDLVFFAFDLLFDGDKDLRGLPLARRKTQLQDLLAANAPAPMGLIRFVEHFETGGDAVLKSACRLSLEGIVSKRLDAPYVSGRTDSWVKSKCRAGHEVVVGGWTTTADKFRSLLVGVHRGAHFVYVGRVGTGYSEAKLRQLLPRLDPLASEISPFTGVGAPRKQAGTHWVRPDLVVEIEFAGWTTDGMVRQAAFKGLRADKPATEVEAEVPAPAATVDVPDATARVEADAKPPTSRRASAKVAVMGVLISHPDKQLWADAGDGKPVTKLDLAHYLEAVGPWMIRHIEGRPCSILRAPDGLGGELFFQRHAMPGTSNLLNLVTVAGDRKPYLQIDRVEGLAAVAQVAAVELHPWNCKPKAPEVPGRLVFDLDPGPDVPFETVVAAAREMHDRLDALGLVSFCKTTGGKGLHIVTPLATTSRKPLAWPAAKDFAREVCSRLARDNPELYLVNMSKKLRNGRIFLDYLRNDRLSTAVAPLSPRGRSGATVSMPLTWTQVKADLDPKRFTIRTVPALLARSKAWADYDDAARPLADAIKKLGKVKATR</sequence>
<dbReference type="GO" id="GO:0006310">
    <property type="term" value="P:DNA recombination"/>
    <property type="evidence" value="ECO:0007669"/>
    <property type="project" value="UniProtKB-KW"/>
</dbReference>
<evidence type="ECO:0000256" key="2">
    <source>
        <dbReference type="ARBA" id="ARBA00012727"/>
    </source>
</evidence>
<dbReference type="NCBIfam" id="TIGR02778">
    <property type="entry name" value="ligD_pol"/>
    <property type="match status" value="1"/>
</dbReference>
<dbReference type="Gene3D" id="2.40.50.140">
    <property type="entry name" value="Nucleic acid-binding proteins"/>
    <property type="match status" value="1"/>
</dbReference>
<evidence type="ECO:0000256" key="19">
    <source>
        <dbReference type="ARBA" id="ARBA00029943"/>
    </source>
</evidence>
<evidence type="ECO:0000313" key="23">
    <source>
        <dbReference type="EMBL" id="MCW6506862.1"/>
    </source>
</evidence>
<keyword evidence="14" id="KW-0238">DNA-binding</keyword>
<dbReference type="Pfam" id="PF21686">
    <property type="entry name" value="LigD_Prim-Pol"/>
    <property type="match status" value="1"/>
</dbReference>
<gene>
    <name evidence="23" type="primary">ligD</name>
    <name evidence="23" type="ORF">M8523_02355</name>
</gene>
<dbReference type="Gene3D" id="3.90.920.10">
    <property type="entry name" value="DNA primase, PRIM domain"/>
    <property type="match status" value="1"/>
</dbReference>
<dbReference type="Pfam" id="PF01068">
    <property type="entry name" value="DNA_ligase_A_M"/>
    <property type="match status" value="1"/>
</dbReference>
<dbReference type="Proteomes" id="UP001165667">
    <property type="component" value="Unassembled WGS sequence"/>
</dbReference>
<evidence type="ECO:0000256" key="8">
    <source>
        <dbReference type="ARBA" id="ARBA00022741"/>
    </source>
</evidence>
<dbReference type="GO" id="GO:0003910">
    <property type="term" value="F:DNA ligase (ATP) activity"/>
    <property type="evidence" value="ECO:0007669"/>
    <property type="project" value="UniProtKB-EC"/>
</dbReference>
<dbReference type="InterPro" id="IPR014144">
    <property type="entry name" value="LigD_PE_domain"/>
</dbReference>
<dbReference type="GO" id="GO:0006281">
    <property type="term" value="P:DNA repair"/>
    <property type="evidence" value="ECO:0007669"/>
    <property type="project" value="UniProtKB-KW"/>
</dbReference>
<dbReference type="EC" id="6.5.1.1" evidence="2"/>
<feature type="region of interest" description="Disordered" evidence="21">
    <location>
        <begin position="1"/>
        <end position="29"/>
    </location>
</feature>
<evidence type="ECO:0000256" key="10">
    <source>
        <dbReference type="ARBA" id="ARBA00022801"/>
    </source>
</evidence>
<evidence type="ECO:0000259" key="22">
    <source>
        <dbReference type="PROSITE" id="PS50160"/>
    </source>
</evidence>
<keyword evidence="5" id="KW-0548">Nucleotidyltransferase</keyword>
<evidence type="ECO:0000256" key="21">
    <source>
        <dbReference type="SAM" id="MobiDB-lite"/>
    </source>
</evidence>
<dbReference type="InterPro" id="IPR012340">
    <property type="entry name" value="NA-bd_OB-fold"/>
</dbReference>
<dbReference type="Gene3D" id="3.30.1490.70">
    <property type="match status" value="1"/>
</dbReference>
<reference evidence="23" key="1">
    <citation type="submission" date="2022-05" db="EMBL/GenBank/DDBJ databases">
        <authorList>
            <person name="Pankratov T."/>
        </authorList>
    </citation>
    <scope>NUCLEOTIDE SEQUENCE</scope>
    <source>
        <strain evidence="23">BP6-180914</strain>
    </source>
</reference>
<dbReference type="NCBIfam" id="TIGR02779">
    <property type="entry name" value="NHEJ_ligase_lig"/>
    <property type="match status" value="1"/>
</dbReference>
<keyword evidence="24" id="KW-1185">Reference proteome</keyword>
<feature type="compositionally biased region" description="Basic residues" evidence="21">
    <location>
        <begin position="230"/>
        <end position="242"/>
    </location>
</feature>
<dbReference type="GO" id="GO:0046872">
    <property type="term" value="F:metal ion binding"/>
    <property type="evidence" value="ECO:0007669"/>
    <property type="project" value="UniProtKB-KW"/>
</dbReference>
<evidence type="ECO:0000256" key="11">
    <source>
        <dbReference type="ARBA" id="ARBA00022839"/>
    </source>
</evidence>
<keyword evidence="9" id="KW-0227">DNA damage</keyword>
<dbReference type="SUPFAM" id="SSF56091">
    <property type="entry name" value="DNA ligase/mRNA capping enzyme, catalytic domain"/>
    <property type="match status" value="1"/>
</dbReference>
<evidence type="ECO:0000256" key="5">
    <source>
        <dbReference type="ARBA" id="ARBA00022695"/>
    </source>
</evidence>
<evidence type="ECO:0000256" key="13">
    <source>
        <dbReference type="ARBA" id="ARBA00022932"/>
    </source>
</evidence>
<dbReference type="NCBIfam" id="NF004628">
    <property type="entry name" value="PRK05972.1"/>
    <property type="match status" value="1"/>
</dbReference>
<organism evidence="23 24">
    <name type="scientific">Lichenifustis flavocetrariae</name>
    <dbReference type="NCBI Taxonomy" id="2949735"/>
    <lineage>
        <taxon>Bacteria</taxon>
        <taxon>Pseudomonadati</taxon>
        <taxon>Pseudomonadota</taxon>
        <taxon>Alphaproteobacteria</taxon>
        <taxon>Hyphomicrobiales</taxon>
        <taxon>Lichenihabitantaceae</taxon>
        <taxon>Lichenifustis</taxon>
    </lineage>
</organism>
<evidence type="ECO:0000313" key="24">
    <source>
        <dbReference type="Proteomes" id="UP001165667"/>
    </source>
</evidence>
<dbReference type="PROSITE" id="PS50160">
    <property type="entry name" value="DNA_LIGASE_A3"/>
    <property type="match status" value="1"/>
</dbReference>
<dbReference type="InterPro" id="IPR012309">
    <property type="entry name" value="DNA_ligase_ATP-dep_C"/>
</dbReference>
<dbReference type="SUPFAM" id="SSF50249">
    <property type="entry name" value="Nucleic acid-binding proteins"/>
    <property type="match status" value="1"/>
</dbReference>
<keyword evidence="6" id="KW-0540">Nuclease</keyword>
<evidence type="ECO:0000256" key="9">
    <source>
        <dbReference type="ARBA" id="ARBA00022763"/>
    </source>
</evidence>
<comment type="catalytic activity">
    <reaction evidence="20">
        <text>ATP + (deoxyribonucleotide)n-3'-hydroxyl + 5'-phospho-(deoxyribonucleotide)m = (deoxyribonucleotide)n+m + AMP + diphosphate.</text>
        <dbReference type="EC" id="6.5.1.1"/>
    </reaction>
</comment>
<evidence type="ECO:0000256" key="16">
    <source>
        <dbReference type="ARBA" id="ARBA00023204"/>
    </source>
</evidence>
<dbReference type="Pfam" id="PF13298">
    <property type="entry name" value="LigD_N"/>
    <property type="match status" value="1"/>
</dbReference>
<keyword evidence="16" id="KW-0234">DNA repair</keyword>
<dbReference type="InterPro" id="IPR014143">
    <property type="entry name" value="NHEJ_ligase_prk"/>
</dbReference>
<dbReference type="InterPro" id="IPR014145">
    <property type="entry name" value="LigD_pol_dom"/>
</dbReference>
<dbReference type="GO" id="GO:0003887">
    <property type="term" value="F:DNA-directed DNA polymerase activity"/>
    <property type="evidence" value="ECO:0007669"/>
    <property type="project" value="UniProtKB-KW"/>
</dbReference>
<dbReference type="PANTHER" id="PTHR42705">
    <property type="entry name" value="BIFUNCTIONAL NON-HOMOLOGOUS END JOINING PROTEIN LIGD"/>
    <property type="match status" value="1"/>
</dbReference>
<dbReference type="RefSeq" id="WP_282583201.1">
    <property type="nucleotide sequence ID" value="NZ_JAMOIM010000001.1"/>
</dbReference>
<evidence type="ECO:0000256" key="1">
    <source>
        <dbReference type="ARBA" id="ARBA00001936"/>
    </source>
</evidence>
<dbReference type="EMBL" id="JAMOIM010000001">
    <property type="protein sequence ID" value="MCW6506862.1"/>
    <property type="molecule type" value="Genomic_DNA"/>
</dbReference>
<keyword evidence="8" id="KW-0547">Nucleotide-binding</keyword>
<keyword evidence="4" id="KW-0808">Transferase</keyword>
<dbReference type="GO" id="GO:0003677">
    <property type="term" value="F:DNA binding"/>
    <property type="evidence" value="ECO:0007669"/>
    <property type="project" value="UniProtKB-KW"/>
</dbReference>
<evidence type="ECO:0000256" key="17">
    <source>
        <dbReference type="ARBA" id="ARBA00023211"/>
    </source>
</evidence>
<keyword evidence="3 23" id="KW-0436">Ligase</keyword>
<dbReference type="AlphaFoldDB" id="A0AA41YTR3"/>
<dbReference type="CDD" id="cd07971">
    <property type="entry name" value="OBF_DNA_ligase_LigD"/>
    <property type="match status" value="1"/>
</dbReference>
<keyword evidence="18" id="KW-0511">Multifunctional enzyme</keyword>
<protein>
    <recommendedName>
        <fullName evidence="2">DNA ligase (ATP)</fullName>
        <ecNumber evidence="2">6.5.1.1</ecNumber>
    </recommendedName>
    <alternativeName>
        <fullName evidence="19">NHEJ DNA polymerase</fullName>
    </alternativeName>
</protein>
<comment type="caution">
    <text evidence="23">The sequence shown here is derived from an EMBL/GenBank/DDBJ whole genome shotgun (WGS) entry which is preliminary data.</text>
</comment>
<evidence type="ECO:0000256" key="14">
    <source>
        <dbReference type="ARBA" id="ARBA00023125"/>
    </source>
</evidence>
<dbReference type="PANTHER" id="PTHR42705:SF2">
    <property type="entry name" value="BIFUNCTIONAL NON-HOMOLOGOUS END JOINING PROTEIN LIGD"/>
    <property type="match status" value="1"/>
</dbReference>
<name>A0AA41YTR3_9HYPH</name>
<proteinExistence type="predicted"/>
<dbReference type="InterPro" id="IPR012310">
    <property type="entry name" value="DNA_ligase_ATP-dep_cent"/>
</dbReference>
<evidence type="ECO:0000256" key="3">
    <source>
        <dbReference type="ARBA" id="ARBA00022598"/>
    </source>
</evidence>